<reference evidence="1" key="1">
    <citation type="submission" date="2020-03" db="EMBL/GenBank/DDBJ databases">
        <title>Draft sequencing of Calidifontibacter sp. DB0510.</title>
        <authorList>
            <person name="Kim D.-U."/>
        </authorList>
    </citation>
    <scope>NUCLEOTIDE SEQUENCE</scope>
    <source>
        <strain evidence="1">DB0510</strain>
    </source>
</reference>
<evidence type="ECO:0000313" key="1">
    <source>
        <dbReference type="EMBL" id="NHN54834.1"/>
    </source>
</evidence>
<protein>
    <submittedName>
        <fullName evidence="1">Uncharacterized protein</fullName>
    </submittedName>
</protein>
<dbReference type="Proteomes" id="UP000744769">
    <property type="component" value="Unassembled WGS sequence"/>
</dbReference>
<keyword evidence="2" id="KW-1185">Reference proteome</keyword>
<proteinExistence type="predicted"/>
<organism evidence="1 2">
    <name type="scientific">Metallococcus carri</name>
    <dbReference type="NCBI Taxonomy" id="1656884"/>
    <lineage>
        <taxon>Bacteria</taxon>
        <taxon>Bacillati</taxon>
        <taxon>Actinomycetota</taxon>
        <taxon>Actinomycetes</taxon>
        <taxon>Micrococcales</taxon>
        <taxon>Dermacoccaceae</taxon>
        <taxon>Metallococcus</taxon>
    </lineage>
</organism>
<accession>A0A967AYM8</accession>
<dbReference type="Pfam" id="PF18963">
    <property type="entry name" value="DUF5703"/>
    <property type="match status" value="1"/>
</dbReference>
<comment type="caution">
    <text evidence="1">The sequence shown here is derived from an EMBL/GenBank/DDBJ whole genome shotgun (WGS) entry which is preliminary data.</text>
</comment>
<evidence type="ECO:0000313" key="2">
    <source>
        <dbReference type="Proteomes" id="UP000744769"/>
    </source>
</evidence>
<dbReference type="InterPro" id="IPR043758">
    <property type="entry name" value="DUF5703"/>
</dbReference>
<gene>
    <name evidence="1" type="ORF">G9U51_03425</name>
</gene>
<dbReference type="EMBL" id="JAAOIV010000002">
    <property type="protein sequence ID" value="NHN54834.1"/>
    <property type="molecule type" value="Genomic_DNA"/>
</dbReference>
<dbReference type="RefSeq" id="WP_166193188.1">
    <property type="nucleotide sequence ID" value="NZ_JAAOIV010000002.1"/>
</dbReference>
<dbReference type="AlphaFoldDB" id="A0A967AYM8"/>
<name>A0A967AYM8_9MICO</name>
<sequence>MIEYEYRVLTFGRDDDRSSVRQTLTEHAEYGHWELARTRLYLGGMRRVWLRRKIIRVRRTA</sequence>